<protein>
    <submittedName>
        <fullName evidence="1">4518_t:CDS:1</fullName>
    </submittedName>
</protein>
<name>A0A9N9HY98_FUNMO</name>
<evidence type="ECO:0000313" key="1">
    <source>
        <dbReference type="EMBL" id="CAG8711802.1"/>
    </source>
</evidence>
<feature type="non-terminal residue" evidence="1">
    <location>
        <position position="1"/>
    </location>
</feature>
<sequence length="101" mass="11628">KLSISELDTFIEKLKRKKNINDLGIEDMQNLVGYLDIILDEKSNISENGNIYLKIYASGILQNGKIIYAINKFYGRLRFSDIAIVMENADYLTDNGICYRK</sequence>
<reference evidence="1" key="1">
    <citation type="submission" date="2021-06" db="EMBL/GenBank/DDBJ databases">
        <authorList>
            <person name="Kallberg Y."/>
            <person name="Tangrot J."/>
            <person name="Rosling A."/>
        </authorList>
    </citation>
    <scope>NUCLEOTIDE SEQUENCE</scope>
    <source>
        <strain evidence="1">87-6 pot B 2015</strain>
    </source>
</reference>
<accession>A0A9N9HY98</accession>
<dbReference type="AlphaFoldDB" id="A0A9N9HY98"/>
<gene>
    <name evidence="1" type="ORF">FMOSSE_LOCUS14375</name>
</gene>
<dbReference type="EMBL" id="CAJVPP010010779">
    <property type="protein sequence ID" value="CAG8711802.1"/>
    <property type="molecule type" value="Genomic_DNA"/>
</dbReference>
<dbReference type="Proteomes" id="UP000789375">
    <property type="component" value="Unassembled WGS sequence"/>
</dbReference>
<comment type="caution">
    <text evidence="1">The sequence shown here is derived from an EMBL/GenBank/DDBJ whole genome shotgun (WGS) entry which is preliminary data.</text>
</comment>
<feature type="non-terminal residue" evidence="1">
    <location>
        <position position="101"/>
    </location>
</feature>
<proteinExistence type="predicted"/>
<evidence type="ECO:0000313" key="2">
    <source>
        <dbReference type="Proteomes" id="UP000789375"/>
    </source>
</evidence>
<organism evidence="1 2">
    <name type="scientific">Funneliformis mosseae</name>
    <name type="common">Endomycorrhizal fungus</name>
    <name type="synonym">Glomus mosseae</name>
    <dbReference type="NCBI Taxonomy" id="27381"/>
    <lineage>
        <taxon>Eukaryota</taxon>
        <taxon>Fungi</taxon>
        <taxon>Fungi incertae sedis</taxon>
        <taxon>Mucoromycota</taxon>
        <taxon>Glomeromycotina</taxon>
        <taxon>Glomeromycetes</taxon>
        <taxon>Glomerales</taxon>
        <taxon>Glomeraceae</taxon>
        <taxon>Funneliformis</taxon>
    </lineage>
</organism>
<keyword evidence="2" id="KW-1185">Reference proteome</keyword>